<protein>
    <recommendedName>
        <fullName evidence="1">GYF domain-containing protein</fullName>
    </recommendedName>
</protein>
<name>A0AAV5WKA5_9BILA</name>
<dbReference type="Gene3D" id="3.30.1490.40">
    <property type="match status" value="1"/>
</dbReference>
<dbReference type="EMBL" id="BTSY01000006">
    <property type="protein sequence ID" value="GMT32075.1"/>
    <property type="molecule type" value="Genomic_DNA"/>
</dbReference>
<accession>A0AAV5WKA5</accession>
<proteinExistence type="predicted"/>
<dbReference type="Pfam" id="PF02213">
    <property type="entry name" value="GYF"/>
    <property type="match status" value="1"/>
</dbReference>
<gene>
    <name evidence="2" type="ORF">PFISCL1PPCAC_23372</name>
</gene>
<dbReference type="PROSITE" id="PS50829">
    <property type="entry name" value="GYF"/>
    <property type="match status" value="1"/>
</dbReference>
<feature type="non-terminal residue" evidence="2">
    <location>
        <position position="84"/>
    </location>
</feature>
<evidence type="ECO:0000259" key="1">
    <source>
        <dbReference type="PROSITE" id="PS50829"/>
    </source>
</evidence>
<dbReference type="InterPro" id="IPR035445">
    <property type="entry name" value="GYF-like_dom_sf"/>
</dbReference>
<reference evidence="2" key="1">
    <citation type="submission" date="2023-10" db="EMBL/GenBank/DDBJ databases">
        <title>Genome assembly of Pristionchus species.</title>
        <authorList>
            <person name="Yoshida K."/>
            <person name="Sommer R.J."/>
        </authorList>
    </citation>
    <scope>NUCLEOTIDE SEQUENCE</scope>
    <source>
        <strain evidence="2">RS5133</strain>
    </source>
</reference>
<organism evidence="2 3">
    <name type="scientific">Pristionchus fissidentatus</name>
    <dbReference type="NCBI Taxonomy" id="1538716"/>
    <lineage>
        <taxon>Eukaryota</taxon>
        <taxon>Metazoa</taxon>
        <taxon>Ecdysozoa</taxon>
        <taxon>Nematoda</taxon>
        <taxon>Chromadorea</taxon>
        <taxon>Rhabditida</taxon>
        <taxon>Rhabditina</taxon>
        <taxon>Diplogasteromorpha</taxon>
        <taxon>Diplogasteroidea</taxon>
        <taxon>Neodiplogasteridae</taxon>
        <taxon>Pristionchus</taxon>
    </lineage>
</organism>
<evidence type="ECO:0000313" key="3">
    <source>
        <dbReference type="Proteomes" id="UP001432322"/>
    </source>
</evidence>
<dbReference type="AlphaFoldDB" id="A0AAV5WKA5"/>
<feature type="domain" description="GYF" evidence="1">
    <location>
        <begin position="2"/>
        <end position="58"/>
    </location>
</feature>
<dbReference type="SUPFAM" id="SSF55277">
    <property type="entry name" value="GYF domain"/>
    <property type="match status" value="1"/>
</dbReference>
<dbReference type="InterPro" id="IPR003169">
    <property type="entry name" value="GYF"/>
</dbReference>
<comment type="caution">
    <text evidence="2">The sequence shown here is derived from an EMBL/GenBank/DDBJ whole genome shotgun (WGS) entry which is preliminary data.</text>
</comment>
<evidence type="ECO:0000313" key="2">
    <source>
        <dbReference type="EMBL" id="GMT32075.1"/>
    </source>
</evidence>
<dbReference type="Proteomes" id="UP001432322">
    <property type="component" value="Unassembled WGS sequence"/>
</dbReference>
<keyword evidence="3" id="KW-1185">Reference proteome</keyword>
<sequence>MRDRIFFRDKRKELKGPFTEREVQEWYRKGWFDHAIPFYFVGDGESPAQSTSEFKLDELLIVNGIGCPFKWFDRSIIEEERKRE</sequence>